<evidence type="ECO:0000256" key="2">
    <source>
        <dbReference type="ARBA" id="ARBA00023125"/>
    </source>
</evidence>
<evidence type="ECO:0000259" key="4">
    <source>
        <dbReference type="PROSITE" id="PS50043"/>
    </source>
</evidence>
<gene>
    <name evidence="5" type="ORF">DY262_15405</name>
</gene>
<dbReference type="Gene3D" id="1.10.10.10">
    <property type="entry name" value="Winged helix-like DNA-binding domain superfamily/Winged helix DNA-binding domain"/>
    <property type="match status" value="1"/>
</dbReference>
<dbReference type="EMBL" id="QVLS01000010">
    <property type="protein sequence ID" value="RFP77593.1"/>
    <property type="molecule type" value="Genomic_DNA"/>
</dbReference>
<keyword evidence="1" id="KW-0805">Transcription regulation</keyword>
<reference evidence="5 6" key="1">
    <citation type="submission" date="2018-08" db="EMBL/GenBank/DDBJ databases">
        <title>Hydrogenophaga sp. LA-38 isolated from sludge.</title>
        <authorList>
            <person name="Im W.-T."/>
        </authorList>
    </citation>
    <scope>NUCLEOTIDE SEQUENCE [LARGE SCALE GENOMIC DNA]</scope>
    <source>
        <strain evidence="5 6">LA-38</strain>
    </source>
</reference>
<accession>A0A372EGM1</accession>
<feature type="domain" description="HTH luxR-type" evidence="4">
    <location>
        <begin position="189"/>
        <end position="254"/>
    </location>
</feature>
<keyword evidence="6" id="KW-1185">Reference proteome</keyword>
<dbReference type="GO" id="GO:0006355">
    <property type="term" value="P:regulation of DNA-templated transcription"/>
    <property type="evidence" value="ECO:0007669"/>
    <property type="project" value="InterPro"/>
</dbReference>
<evidence type="ECO:0000313" key="6">
    <source>
        <dbReference type="Proteomes" id="UP000261931"/>
    </source>
</evidence>
<keyword evidence="2" id="KW-0238">DNA-binding</keyword>
<proteinExistence type="predicted"/>
<sequence length="267" mass="30702">MFLSSSQTKALSQVMCLAAEATDADLLREQLALPMLSLLNADTYVSMAWNTGMRRFERAKALNMSLEHLRSWDDYYRFIDPLTQPMMQRRRPTVATQVMPQSELSRTEFFNDFLQRDRMHWGVNVYFHAGDTCVGDFRIWRHKDRGNFTSHEIEALRLVEPAVTAALARTRVEAPEEPAPRLADQIDRLMRQPAQLSRREAEVAWLVSSGCPDKEIARQLKVQFPTVRYHLGNAFRKLQADNRACLAARVQCLLDGDPLAHAGWEPR</sequence>
<dbReference type="PROSITE" id="PS50043">
    <property type="entry name" value="HTH_LUXR_2"/>
    <property type="match status" value="1"/>
</dbReference>
<name>A0A372EGM1_9BURK</name>
<evidence type="ECO:0000256" key="1">
    <source>
        <dbReference type="ARBA" id="ARBA00023015"/>
    </source>
</evidence>
<evidence type="ECO:0000313" key="5">
    <source>
        <dbReference type="EMBL" id="RFP77593.1"/>
    </source>
</evidence>
<dbReference type="RefSeq" id="WP_116959999.1">
    <property type="nucleotide sequence ID" value="NZ_QVLS01000010.1"/>
</dbReference>
<organism evidence="5 6">
    <name type="scientific">Hydrogenophaga borbori</name>
    <dbReference type="NCBI Taxonomy" id="2294117"/>
    <lineage>
        <taxon>Bacteria</taxon>
        <taxon>Pseudomonadati</taxon>
        <taxon>Pseudomonadota</taxon>
        <taxon>Betaproteobacteria</taxon>
        <taxon>Burkholderiales</taxon>
        <taxon>Comamonadaceae</taxon>
        <taxon>Hydrogenophaga</taxon>
    </lineage>
</organism>
<evidence type="ECO:0000256" key="3">
    <source>
        <dbReference type="ARBA" id="ARBA00023163"/>
    </source>
</evidence>
<dbReference type="InterPro" id="IPR000792">
    <property type="entry name" value="Tscrpt_reg_LuxR_C"/>
</dbReference>
<comment type="caution">
    <text evidence="5">The sequence shown here is derived from an EMBL/GenBank/DDBJ whole genome shotgun (WGS) entry which is preliminary data.</text>
</comment>
<protein>
    <submittedName>
        <fullName evidence="5">LuxR family transcriptional regulator</fullName>
    </submittedName>
</protein>
<keyword evidence="3" id="KW-0804">Transcription</keyword>
<dbReference type="Proteomes" id="UP000261931">
    <property type="component" value="Unassembled WGS sequence"/>
</dbReference>
<dbReference type="Pfam" id="PF00196">
    <property type="entry name" value="GerE"/>
    <property type="match status" value="1"/>
</dbReference>
<dbReference type="PRINTS" id="PR00038">
    <property type="entry name" value="HTHLUXR"/>
</dbReference>
<dbReference type="GO" id="GO:0003677">
    <property type="term" value="F:DNA binding"/>
    <property type="evidence" value="ECO:0007669"/>
    <property type="project" value="UniProtKB-KW"/>
</dbReference>
<dbReference type="PANTHER" id="PTHR44688:SF16">
    <property type="entry name" value="DNA-BINDING TRANSCRIPTIONAL ACTIVATOR DEVR_DOSR"/>
    <property type="match status" value="1"/>
</dbReference>
<dbReference type="CDD" id="cd06170">
    <property type="entry name" value="LuxR_C_like"/>
    <property type="match status" value="1"/>
</dbReference>
<dbReference type="SUPFAM" id="SSF46894">
    <property type="entry name" value="C-terminal effector domain of the bipartite response regulators"/>
    <property type="match status" value="1"/>
</dbReference>
<dbReference type="SMART" id="SM00421">
    <property type="entry name" value="HTH_LUXR"/>
    <property type="match status" value="1"/>
</dbReference>
<dbReference type="InterPro" id="IPR016032">
    <property type="entry name" value="Sig_transdc_resp-reg_C-effctor"/>
</dbReference>
<dbReference type="PANTHER" id="PTHR44688">
    <property type="entry name" value="DNA-BINDING TRANSCRIPTIONAL ACTIVATOR DEVR_DOSR"/>
    <property type="match status" value="1"/>
</dbReference>
<dbReference type="InterPro" id="IPR036388">
    <property type="entry name" value="WH-like_DNA-bd_sf"/>
</dbReference>
<dbReference type="AlphaFoldDB" id="A0A372EGM1"/>